<gene>
    <name evidence="1" type="ORF">AcdelDRAFT_4046</name>
</gene>
<sequence>PRGGTCNAAPAQAMIGKQATPSVMEQARVASGAAMARVLHPQQVVTLEFSAERLNLVVDGNGRITAVRCG</sequence>
<dbReference type="EMBL" id="ACQT01000280">
    <property type="protein sequence ID" value="EER58377.1"/>
    <property type="molecule type" value="Genomic_DNA"/>
</dbReference>
<dbReference type="RefSeq" id="WP_005799786.1">
    <property type="nucleotide sequence ID" value="NZ_ACQT01000280.1"/>
</dbReference>
<dbReference type="InterPro" id="IPR021719">
    <property type="entry name" value="Prot_inh_I78"/>
</dbReference>
<accession>C5TAW6</accession>
<dbReference type="Pfam" id="PF11720">
    <property type="entry name" value="Inhibitor_I78"/>
    <property type="match status" value="1"/>
</dbReference>
<dbReference type="PATRIC" id="fig|573060.9.peg.900"/>
<dbReference type="AlphaFoldDB" id="C5TAW6"/>
<reference evidence="1 2" key="1">
    <citation type="submission" date="2009-05" db="EMBL/GenBank/DDBJ databases">
        <title>The draft genome of Acidovorax delafieldii 2AN.</title>
        <authorList>
            <consortium name="US DOE Joint Genome Institute (JGI-PGF)"/>
            <person name="Lucas S."/>
            <person name="Copeland A."/>
            <person name="Lapidus A."/>
            <person name="Glavina del Rio T."/>
            <person name="Tice H."/>
            <person name="Bruce D."/>
            <person name="Goodwin L."/>
            <person name="Pitluck S."/>
            <person name="Larimer F."/>
            <person name="Land M.L."/>
            <person name="Hauser L."/>
            <person name="Shelobolina E.S."/>
            <person name="Picardal F."/>
            <person name="Roden E."/>
            <person name="Emerson D."/>
        </authorList>
    </citation>
    <scope>NUCLEOTIDE SEQUENCE [LARGE SCALE GENOMIC DNA]</scope>
    <source>
        <strain evidence="1 2">2AN</strain>
    </source>
</reference>
<comment type="caution">
    <text evidence="1">The sequence shown here is derived from an EMBL/GenBank/DDBJ whole genome shotgun (WGS) entry which is preliminary data.</text>
</comment>
<feature type="non-terminal residue" evidence="1">
    <location>
        <position position="1"/>
    </location>
</feature>
<dbReference type="PANTHER" id="PTHR39600">
    <property type="entry name" value="PEPTIDASE INHIBITOR I78 FAMILY PROTEIN"/>
    <property type="match status" value="1"/>
</dbReference>
<dbReference type="Proteomes" id="UP000003856">
    <property type="component" value="Unassembled WGS sequence"/>
</dbReference>
<evidence type="ECO:0000313" key="2">
    <source>
        <dbReference type="Proteomes" id="UP000003856"/>
    </source>
</evidence>
<protein>
    <recommendedName>
        <fullName evidence="3">Proteinase inhibitor I78</fullName>
    </recommendedName>
</protein>
<evidence type="ECO:0000313" key="1">
    <source>
        <dbReference type="EMBL" id="EER58377.1"/>
    </source>
</evidence>
<organism evidence="1 2">
    <name type="scientific">Acidovorax delafieldii 2AN</name>
    <dbReference type="NCBI Taxonomy" id="573060"/>
    <lineage>
        <taxon>Bacteria</taxon>
        <taxon>Pseudomonadati</taxon>
        <taxon>Pseudomonadota</taxon>
        <taxon>Betaproteobacteria</taxon>
        <taxon>Burkholderiales</taxon>
        <taxon>Comamonadaceae</taxon>
        <taxon>Acidovorax</taxon>
    </lineage>
</organism>
<name>C5TAW6_ACIDE</name>
<keyword evidence="2" id="KW-1185">Reference proteome</keyword>
<proteinExistence type="predicted"/>
<dbReference type="PANTHER" id="PTHR39600:SF1">
    <property type="entry name" value="PEPTIDASE INHIBITOR I78 FAMILY PROTEIN"/>
    <property type="match status" value="1"/>
</dbReference>
<evidence type="ECO:0008006" key="3">
    <source>
        <dbReference type="Google" id="ProtNLM"/>
    </source>
</evidence>
<dbReference type="Gene3D" id="3.30.10.10">
    <property type="entry name" value="Trypsin Inhibitor V, subunit A"/>
    <property type="match status" value="1"/>
</dbReference>